<evidence type="ECO:0000313" key="5">
    <source>
        <dbReference type="EMBL" id="KAG5176284.1"/>
    </source>
</evidence>
<dbReference type="AlphaFoldDB" id="A0A835YSF7"/>
<dbReference type="InterPro" id="IPR050134">
    <property type="entry name" value="NAD-dep_sirtuin_deacylases"/>
</dbReference>
<dbReference type="EMBL" id="JAFCMP010000538">
    <property type="protein sequence ID" value="KAG5176284.1"/>
    <property type="molecule type" value="Genomic_DNA"/>
</dbReference>
<organism evidence="5 6">
    <name type="scientific">Tribonema minus</name>
    <dbReference type="NCBI Taxonomy" id="303371"/>
    <lineage>
        <taxon>Eukaryota</taxon>
        <taxon>Sar</taxon>
        <taxon>Stramenopiles</taxon>
        <taxon>Ochrophyta</taxon>
        <taxon>PX clade</taxon>
        <taxon>Xanthophyceae</taxon>
        <taxon>Tribonematales</taxon>
        <taxon>Tribonemataceae</taxon>
        <taxon>Tribonema</taxon>
    </lineage>
</organism>
<dbReference type="SUPFAM" id="SSF52467">
    <property type="entry name" value="DHS-like NAD/FAD-binding domain"/>
    <property type="match status" value="1"/>
</dbReference>
<dbReference type="InterPro" id="IPR003000">
    <property type="entry name" value="Sirtuin"/>
</dbReference>
<evidence type="ECO:0000259" key="4">
    <source>
        <dbReference type="PROSITE" id="PS50305"/>
    </source>
</evidence>
<dbReference type="PROSITE" id="PS50305">
    <property type="entry name" value="SIRTUIN"/>
    <property type="match status" value="1"/>
</dbReference>
<dbReference type="Pfam" id="PF02146">
    <property type="entry name" value="SIR2"/>
    <property type="match status" value="1"/>
</dbReference>
<proteinExistence type="predicted"/>
<protein>
    <submittedName>
        <fullName evidence="5">DHS-like NAD/FAD-binding domain-containing protein</fullName>
    </submittedName>
</protein>
<dbReference type="CDD" id="cd00296">
    <property type="entry name" value="SIR2"/>
    <property type="match status" value="1"/>
</dbReference>
<comment type="caution">
    <text evidence="3">Lacks conserved residue(s) required for the propagation of feature annotation.</text>
</comment>
<feature type="domain" description="Deacetylase sirtuin-type" evidence="4">
    <location>
        <begin position="4"/>
        <end position="206"/>
    </location>
</feature>
<keyword evidence="1" id="KW-0808">Transferase</keyword>
<evidence type="ECO:0000256" key="1">
    <source>
        <dbReference type="ARBA" id="ARBA00022679"/>
    </source>
</evidence>
<dbReference type="GO" id="GO:0070403">
    <property type="term" value="F:NAD+ binding"/>
    <property type="evidence" value="ECO:0007669"/>
    <property type="project" value="InterPro"/>
</dbReference>
<feature type="non-terminal residue" evidence="5">
    <location>
        <position position="206"/>
    </location>
</feature>
<dbReference type="OrthoDB" id="424302at2759"/>
<dbReference type="InterPro" id="IPR026591">
    <property type="entry name" value="Sirtuin_cat_small_dom_sf"/>
</dbReference>
<evidence type="ECO:0000256" key="3">
    <source>
        <dbReference type="PROSITE-ProRule" id="PRU00236"/>
    </source>
</evidence>
<reference evidence="5" key="1">
    <citation type="submission" date="2021-02" db="EMBL/GenBank/DDBJ databases">
        <title>First Annotated Genome of the Yellow-green Alga Tribonema minus.</title>
        <authorList>
            <person name="Mahan K.M."/>
        </authorList>
    </citation>
    <scope>NUCLEOTIDE SEQUENCE</scope>
    <source>
        <strain evidence="5">UTEX B ZZ1240</strain>
    </source>
</reference>
<dbReference type="InterPro" id="IPR029035">
    <property type="entry name" value="DHS-like_NAD/FAD-binding_dom"/>
</dbReference>
<dbReference type="InterPro" id="IPR026590">
    <property type="entry name" value="Ssirtuin_cat_dom"/>
</dbReference>
<gene>
    <name evidence="5" type="ORF">JKP88DRAFT_335931</name>
</gene>
<dbReference type="Gene3D" id="3.40.50.1220">
    <property type="entry name" value="TPP-binding domain"/>
    <property type="match status" value="1"/>
</dbReference>
<comment type="caution">
    <text evidence="5">The sequence shown here is derived from an EMBL/GenBank/DDBJ whole genome shotgun (WGS) entry which is preliminary data.</text>
</comment>
<dbReference type="PANTHER" id="PTHR11085:SF10">
    <property type="entry name" value="NAD-DEPENDENT PROTEIN DEACYLASE SIRTUIN-5, MITOCHONDRIAL-RELATED"/>
    <property type="match status" value="1"/>
</dbReference>
<keyword evidence="2" id="KW-0520">NAD</keyword>
<dbReference type="GO" id="GO:0005634">
    <property type="term" value="C:nucleus"/>
    <property type="evidence" value="ECO:0007669"/>
    <property type="project" value="TreeGrafter"/>
</dbReference>
<dbReference type="GO" id="GO:0017136">
    <property type="term" value="F:histone deacetylase activity, NAD-dependent"/>
    <property type="evidence" value="ECO:0007669"/>
    <property type="project" value="TreeGrafter"/>
</dbReference>
<sequence>MSRSRAQGNSLDKLVQLIQDGKAVTIITGAGLSAASGIPTFRGTSSSVWAITSTAKARRQTLLRDPVKWYNEFWLRYFPENFMNCKPNAGHELAECHGRLGIFKCLQQEQSGGHRCTYAHSRPIKLQRFDAAMQAQLRHDPQKGRPAELTEAPRCPGCGAVAAPMSLLFDEDYDSHSFYRLPDIKSWLDASHALVFVGTSFTVTIT</sequence>
<keyword evidence="6" id="KW-1185">Reference proteome</keyword>
<dbReference type="Proteomes" id="UP000664859">
    <property type="component" value="Unassembled WGS sequence"/>
</dbReference>
<name>A0A835YSF7_9STRA</name>
<dbReference type="Gene3D" id="3.30.1600.10">
    <property type="entry name" value="SIR2/SIRT2 'Small Domain"/>
    <property type="match status" value="1"/>
</dbReference>
<accession>A0A835YSF7</accession>
<evidence type="ECO:0000256" key="2">
    <source>
        <dbReference type="ARBA" id="ARBA00023027"/>
    </source>
</evidence>
<evidence type="ECO:0000313" key="6">
    <source>
        <dbReference type="Proteomes" id="UP000664859"/>
    </source>
</evidence>
<dbReference type="PANTHER" id="PTHR11085">
    <property type="entry name" value="NAD-DEPENDENT PROTEIN DEACYLASE SIRTUIN-5, MITOCHONDRIAL-RELATED"/>
    <property type="match status" value="1"/>
</dbReference>